<organism evidence="1 2">
    <name type="scientific">Amborella trichopoda</name>
    <dbReference type="NCBI Taxonomy" id="13333"/>
    <lineage>
        <taxon>Eukaryota</taxon>
        <taxon>Viridiplantae</taxon>
        <taxon>Streptophyta</taxon>
        <taxon>Embryophyta</taxon>
        <taxon>Tracheophyta</taxon>
        <taxon>Spermatophyta</taxon>
        <taxon>Magnoliopsida</taxon>
        <taxon>Amborellales</taxon>
        <taxon>Amborellaceae</taxon>
        <taxon>Amborella</taxon>
    </lineage>
</organism>
<name>W1NGN5_AMBTC</name>
<accession>W1NGN5</accession>
<dbReference type="EMBL" id="KI397513">
    <property type="protein sequence ID" value="ERM94320.1"/>
    <property type="molecule type" value="Genomic_DNA"/>
</dbReference>
<proteinExistence type="predicted"/>
<dbReference type="HOGENOM" id="CLU_2815789_0_0_1"/>
<gene>
    <name evidence="1" type="ORF">AMTR_s00010p00238860</name>
</gene>
<keyword evidence="2" id="KW-1185">Reference proteome</keyword>
<dbReference type="Proteomes" id="UP000017836">
    <property type="component" value="Unassembled WGS sequence"/>
</dbReference>
<dbReference type="AlphaFoldDB" id="W1NGN5"/>
<dbReference type="Gramene" id="ERM94320">
    <property type="protein sequence ID" value="ERM94320"/>
    <property type="gene ID" value="AMTR_s00010p00238860"/>
</dbReference>
<protein>
    <submittedName>
        <fullName evidence="1">Uncharacterized protein</fullName>
    </submittedName>
</protein>
<reference evidence="2" key="1">
    <citation type="journal article" date="2013" name="Science">
        <title>The Amborella genome and the evolution of flowering plants.</title>
        <authorList>
            <consortium name="Amborella Genome Project"/>
        </authorList>
    </citation>
    <scope>NUCLEOTIDE SEQUENCE [LARGE SCALE GENOMIC DNA]</scope>
</reference>
<sequence length="67" mass="7511">MNNRDDDVPQKGDIVEELRRNCGVMTTIQDWCLITCKHPSKAEAWGIVNSMSASSRKGGGEESMRRD</sequence>
<evidence type="ECO:0000313" key="2">
    <source>
        <dbReference type="Proteomes" id="UP000017836"/>
    </source>
</evidence>
<evidence type="ECO:0000313" key="1">
    <source>
        <dbReference type="EMBL" id="ERM94320.1"/>
    </source>
</evidence>